<name>A0AAW2EYA6_9HYME</name>
<dbReference type="Proteomes" id="UP001430953">
    <property type="component" value="Unassembled WGS sequence"/>
</dbReference>
<evidence type="ECO:0000313" key="3">
    <source>
        <dbReference type="Proteomes" id="UP001430953"/>
    </source>
</evidence>
<reference evidence="2 3" key="1">
    <citation type="submission" date="2023-03" db="EMBL/GenBank/DDBJ databases">
        <title>High recombination rates correlate with genetic variation in Cardiocondyla obscurior ants.</title>
        <authorList>
            <person name="Errbii M."/>
        </authorList>
    </citation>
    <scope>NUCLEOTIDE SEQUENCE [LARGE SCALE GENOMIC DNA]</scope>
    <source>
        <strain evidence="2">Alpha-2009</strain>
        <tissue evidence="2">Whole body</tissue>
    </source>
</reference>
<protein>
    <submittedName>
        <fullName evidence="2">Uncharacterized protein</fullName>
    </submittedName>
</protein>
<evidence type="ECO:0000313" key="2">
    <source>
        <dbReference type="EMBL" id="KAL0106980.1"/>
    </source>
</evidence>
<dbReference type="EMBL" id="JADYXP020000017">
    <property type="protein sequence ID" value="KAL0106980.1"/>
    <property type="molecule type" value="Genomic_DNA"/>
</dbReference>
<proteinExistence type="predicted"/>
<feature type="region of interest" description="Disordered" evidence="1">
    <location>
        <begin position="1"/>
        <end position="22"/>
    </location>
</feature>
<organism evidence="2 3">
    <name type="scientific">Cardiocondyla obscurior</name>
    <dbReference type="NCBI Taxonomy" id="286306"/>
    <lineage>
        <taxon>Eukaryota</taxon>
        <taxon>Metazoa</taxon>
        <taxon>Ecdysozoa</taxon>
        <taxon>Arthropoda</taxon>
        <taxon>Hexapoda</taxon>
        <taxon>Insecta</taxon>
        <taxon>Pterygota</taxon>
        <taxon>Neoptera</taxon>
        <taxon>Endopterygota</taxon>
        <taxon>Hymenoptera</taxon>
        <taxon>Apocrita</taxon>
        <taxon>Aculeata</taxon>
        <taxon>Formicoidea</taxon>
        <taxon>Formicidae</taxon>
        <taxon>Myrmicinae</taxon>
        <taxon>Cardiocondyla</taxon>
    </lineage>
</organism>
<gene>
    <name evidence="2" type="ORF">PUN28_015482</name>
</gene>
<dbReference type="AlphaFoldDB" id="A0AAW2EYA6"/>
<sequence length="208" mass="22281">MIRPHVLGEGGGSESRHASAEQPMDHHKLRCCASVRDQCEDGVETICEEASHPDERTNNLRGGGGLGKASCDNGAAPECRKETREVINNFRGCKITVGVFASDLCAEGWLVTSHLRGGAGPGRASCIGGATFSHRQNSSTPLKLMQIGSACKMVLQETILQNRKCRPGVYNKYYPLVGMSHKYGAGTEHVQVQSQNVITVVEADDAAT</sequence>
<accession>A0AAW2EYA6</accession>
<comment type="caution">
    <text evidence="2">The sequence shown here is derived from an EMBL/GenBank/DDBJ whole genome shotgun (WGS) entry which is preliminary data.</text>
</comment>
<keyword evidence="3" id="KW-1185">Reference proteome</keyword>
<evidence type="ECO:0000256" key="1">
    <source>
        <dbReference type="SAM" id="MobiDB-lite"/>
    </source>
</evidence>